<evidence type="ECO:0000256" key="1">
    <source>
        <dbReference type="SAM" id="Phobius"/>
    </source>
</evidence>
<organism evidence="2 3">
    <name type="scientific">Massarina eburnea CBS 473.64</name>
    <dbReference type="NCBI Taxonomy" id="1395130"/>
    <lineage>
        <taxon>Eukaryota</taxon>
        <taxon>Fungi</taxon>
        <taxon>Dikarya</taxon>
        <taxon>Ascomycota</taxon>
        <taxon>Pezizomycotina</taxon>
        <taxon>Dothideomycetes</taxon>
        <taxon>Pleosporomycetidae</taxon>
        <taxon>Pleosporales</taxon>
        <taxon>Massarineae</taxon>
        <taxon>Massarinaceae</taxon>
        <taxon>Massarina</taxon>
    </lineage>
</organism>
<accession>A0A6A6RPK8</accession>
<evidence type="ECO:0000313" key="2">
    <source>
        <dbReference type="EMBL" id="KAF2636393.1"/>
    </source>
</evidence>
<gene>
    <name evidence="2" type="ORF">P280DRAFT_149672</name>
</gene>
<protein>
    <submittedName>
        <fullName evidence="2">Uncharacterized protein</fullName>
    </submittedName>
</protein>
<name>A0A6A6RPK8_9PLEO</name>
<proteinExistence type="predicted"/>
<feature type="transmembrane region" description="Helical" evidence="1">
    <location>
        <begin position="6"/>
        <end position="27"/>
    </location>
</feature>
<dbReference type="EMBL" id="MU006798">
    <property type="protein sequence ID" value="KAF2636393.1"/>
    <property type="molecule type" value="Genomic_DNA"/>
</dbReference>
<reference evidence="2" key="1">
    <citation type="journal article" date="2020" name="Stud. Mycol.">
        <title>101 Dothideomycetes genomes: a test case for predicting lifestyles and emergence of pathogens.</title>
        <authorList>
            <person name="Haridas S."/>
            <person name="Albert R."/>
            <person name="Binder M."/>
            <person name="Bloem J."/>
            <person name="Labutti K."/>
            <person name="Salamov A."/>
            <person name="Andreopoulos B."/>
            <person name="Baker S."/>
            <person name="Barry K."/>
            <person name="Bills G."/>
            <person name="Bluhm B."/>
            <person name="Cannon C."/>
            <person name="Castanera R."/>
            <person name="Culley D."/>
            <person name="Daum C."/>
            <person name="Ezra D."/>
            <person name="Gonzalez J."/>
            <person name="Henrissat B."/>
            <person name="Kuo A."/>
            <person name="Liang C."/>
            <person name="Lipzen A."/>
            <person name="Lutzoni F."/>
            <person name="Magnuson J."/>
            <person name="Mondo S."/>
            <person name="Nolan M."/>
            <person name="Ohm R."/>
            <person name="Pangilinan J."/>
            <person name="Park H.-J."/>
            <person name="Ramirez L."/>
            <person name="Alfaro M."/>
            <person name="Sun H."/>
            <person name="Tritt A."/>
            <person name="Yoshinaga Y."/>
            <person name="Zwiers L.-H."/>
            <person name="Turgeon B."/>
            <person name="Goodwin S."/>
            <person name="Spatafora J."/>
            <person name="Crous P."/>
            <person name="Grigoriev I."/>
        </authorList>
    </citation>
    <scope>NUCLEOTIDE SEQUENCE</scope>
    <source>
        <strain evidence="2">CBS 473.64</strain>
    </source>
</reference>
<keyword evidence="1" id="KW-0472">Membrane</keyword>
<keyword evidence="1" id="KW-1133">Transmembrane helix</keyword>
<dbReference type="AlphaFoldDB" id="A0A6A6RPK8"/>
<keyword evidence="1" id="KW-0812">Transmembrane</keyword>
<dbReference type="Proteomes" id="UP000799753">
    <property type="component" value="Unassembled WGS sequence"/>
</dbReference>
<keyword evidence="3" id="KW-1185">Reference proteome</keyword>
<sequence length="59" mass="6607">MIKSSIVYPMIPTVSSGVFLLVFANFFNFISSKTKCCNNLADRRRRPTNSVPYLIACSS</sequence>
<evidence type="ECO:0000313" key="3">
    <source>
        <dbReference type="Proteomes" id="UP000799753"/>
    </source>
</evidence>